<protein>
    <submittedName>
        <fullName evidence="4">3-carboxy-cis,cis-muconate cycloisomerase</fullName>
        <ecNumber evidence="4">5.5.1.2</ecNumber>
    </submittedName>
</protein>
<dbReference type="RefSeq" id="WP_354025802.1">
    <property type="nucleotide sequence ID" value="NZ_JBEPSJ010000004.1"/>
</dbReference>
<reference evidence="4 5" key="1">
    <citation type="submission" date="2024-06" db="EMBL/GenBank/DDBJ databases">
        <title>Sorghum-associated microbial communities from plants grown in Nebraska, USA.</title>
        <authorList>
            <person name="Schachtman D."/>
        </authorList>
    </citation>
    <scope>NUCLEOTIDE SEQUENCE [LARGE SCALE GENOMIC DNA]</scope>
    <source>
        <strain evidence="4 5">2857</strain>
    </source>
</reference>
<comment type="similarity">
    <text evidence="2">Belongs to the class-II fumarase/aspartase family.</text>
</comment>
<keyword evidence="4" id="KW-0413">Isomerase</keyword>
<dbReference type="GO" id="GO:0047472">
    <property type="term" value="F:3-carboxy-cis,cis-muconate cycloisomerase activity"/>
    <property type="evidence" value="ECO:0007669"/>
    <property type="project" value="UniProtKB-EC"/>
</dbReference>
<feature type="domain" description="Fumarate lyase N-terminal" evidence="3">
    <location>
        <begin position="99"/>
        <end position="307"/>
    </location>
</feature>
<dbReference type="InterPro" id="IPR008948">
    <property type="entry name" value="L-Aspartase-like"/>
</dbReference>
<dbReference type="EMBL" id="JBEPSJ010000004">
    <property type="protein sequence ID" value="MET4583636.1"/>
    <property type="molecule type" value="Genomic_DNA"/>
</dbReference>
<dbReference type="Gene3D" id="1.10.275.10">
    <property type="entry name" value="Fumarase/aspartase (N-terminal domain)"/>
    <property type="match status" value="1"/>
</dbReference>
<dbReference type="PANTHER" id="PTHR43172:SF2">
    <property type="entry name" value="ADENYLOSUCCINATE LYASE C-TERMINAL DOMAIN-CONTAINING PROTEIN"/>
    <property type="match status" value="1"/>
</dbReference>
<name>A0ABV2QRF6_9MICO</name>
<dbReference type="PRINTS" id="PR00149">
    <property type="entry name" value="FUMRATELYASE"/>
</dbReference>
<dbReference type="Gene3D" id="1.20.200.10">
    <property type="entry name" value="Fumarase/aspartase (Central domain)"/>
    <property type="match status" value="1"/>
</dbReference>
<dbReference type="InterPro" id="IPR024083">
    <property type="entry name" value="Fumarase/histidase_N"/>
</dbReference>
<gene>
    <name evidence="4" type="ORF">ABIE21_003162</name>
</gene>
<dbReference type="PROSITE" id="PS00163">
    <property type="entry name" value="FUMARATE_LYASES"/>
    <property type="match status" value="1"/>
</dbReference>
<dbReference type="PANTHER" id="PTHR43172">
    <property type="entry name" value="ADENYLOSUCCINATE LYASE"/>
    <property type="match status" value="1"/>
</dbReference>
<proteinExistence type="inferred from homology"/>
<dbReference type="EC" id="5.5.1.2" evidence="4"/>
<dbReference type="Proteomes" id="UP001549257">
    <property type="component" value="Unassembled WGS sequence"/>
</dbReference>
<dbReference type="InterPro" id="IPR000362">
    <property type="entry name" value="Fumarate_lyase_fam"/>
</dbReference>
<dbReference type="Pfam" id="PF00206">
    <property type="entry name" value="Lyase_1"/>
    <property type="match status" value="1"/>
</dbReference>
<keyword evidence="1" id="KW-0456">Lyase</keyword>
<dbReference type="InterPro" id="IPR022761">
    <property type="entry name" value="Fumarate_lyase_N"/>
</dbReference>
<sequence>MPSADPSDPAAFDVGLLSPATVGRDGVVGDSAVLRAIVEVELAYLRVLEDAGIAPAGSTSAARTAAGSAVFDAADIAGRSDLGGNPVIPLLSRLRAGLPADVAVWVHRGTTSQDVLDTALMLTAHRARAAVIASLDATADSLAGLADRHRGTPAAARTLTQHSTPTTWGLRFATWFAAVQDARDVLAAVRLPAQLGGASGTLAALVELSDPATAVRLPALFAAELDLDGSHSWHTSRAPVTRLGGALTEVTDALGTIAADVATMSRTEIGELAEPEVPGRGGSSAMPQKRNPVLSVLIRSTALRAPGLLSTLHACAASAVDERPDGAWHAEWPTLRELLRLALGASGLAAELTAGLTVDADKARANLAITGDGILAERVALSGTAGDPAGYTGASNELIDAILSRRSR</sequence>
<dbReference type="SUPFAM" id="SSF48557">
    <property type="entry name" value="L-aspartase-like"/>
    <property type="match status" value="1"/>
</dbReference>
<evidence type="ECO:0000313" key="5">
    <source>
        <dbReference type="Proteomes" id="UP001549257"/>
    </source>
</evidence>
<accession>A0ABV2QRF6</accession>
<dbReference type="InterPro" id="IPR020557">
    <property type="entry name" value="Fumarate_lyase_CS"/>
</dbReference>
<organism evidence="4 5">
    <name type="scientific">Conyzicola nivalis</name>
    <dbReference type="NCBI Taxonomy" id="1477021"/>
    <lineage>
        <taxon>Bacteria</taxon>
        <taxon>Bacillati</taxon>
        <taxon>Actinomycetota</taxon>
        <taxon>Actinomycetes</taxon>
        <taxon>Micrococcales</taxon>
        <taxon>Microbacteriaceae</taxon>
        <taxon>Conyzicola</taxon>
    </lineage>
</organism>
<evidence type="ECO:0000313" key="4">
    <source>
        <dbReference type="EMBL" id="MET4583636.1"/>
    </source>
</evidence>
<evidence type="ECO:0000256" key="1">
    <source>
        <dbReference type="ARBA" id="ARBA00023239"/>
    </source>
</evidence>
<evidence type="ECO:0000256" key="2">
    <source>
        <dbReference type="ARBA" id="ARBA00034772"/>
    </source>
</evidence>
<keyword evidence="5" id="KW-1185">Reference proteome</keyword>
<comment type="caution">
    <text evidence="4">The sequence shown here is derived from an EMBL/GenBank/DDBJ whole genome shotgun (WGS) entry which is preliminary data.</text>
</comment>
<evidence type="ECO:0000259" key="3">
    <source>
        <dbReference type="Pfam" id="PF00206"/>
    </source>
</evidence>